<dbReference type="Pfam" id="PF00814">
    <property type="entry name" value="TsaD"/>
    <property type="match status" value="1"/>
</dbReference>
<dbReference type="InterPro" id="IPR022496">
    <property type="entry name" value="T6A_TsaB"/>
</dbReference>
<dbReference type="InterPro" id="IPR043129">
    <property type="entry name" value="ATPase_NBD"/>
</dbReference>
<dbReference type="EMBL" id="BSNK01000002">
    <property type="protein sequence ID" value="GLQ24457.1"/>
    <property type="molecule type" value="Genomic_DNA"/>
</dbReference>
<evidence type="ECO:0000259" key="1">
    <source>
        <dbReference type="Pfam" id="PF00814"/>
    </source>
</evidence>
<proteinExistence type="predicted"/>
<dbReference type="SUPFAM" id="SSF53067">
    <property type="entry name" value="Actin-like ATPase domain"/>
    <property type="match status" value="1"/>
</dbReference>
<gene>
    <name evidence="2" type="ORF">GCM10007853_23310</name>
</gene>
<reference evidence="2" key="1">
    <citation type="journal article" date="2014" name="Int. J. Syst. Evol. Microbiol.">
        <title>Complete genome of a new Firmicutes species belonging to the dominant human colonic microbiota ('Ruminococcus bicirculans') reveals two chromosomes and a selective capacity to utilize plant glucans.</title>
        <authorList>
            <consortium name="NISC Comparative Sequencing Program"/>
            <person name="Wegmann U."/>
            <person name="Louis P."/>
            <person name="Goesmann A."/>
            <person name="Henrissat B."/>
            <person name="Duncan S.H."/>
            <person name="Flint H.J."/>
        </authorList>
    </citation>
    <scope>NUCLEOTIDE SEQUENCE</scope>
    <source>
        <strain evidence="2">NBRC 108219</strain>
    </source>
</reference>
<sequence length="196" mass="20697">MIILGLDTTGPDCSACLIRGEDSLAYKTERIGRGHAERLAPMVADVLAEAGVTPSDIDRVAVCTGPGSFTGLRVALSFAKGFALPRRTPVLGFDALHIMAHQLIAEGRGADVTVFRDVKRGEVFAARFKDGVPIALPQAMTLDQAQALSSDPLHPAETADVRVMARMAMDANPEGYVAEPLYSRGPDAKLPGGVTL</sequence>
<comment type="caution">
    <text evidence="2">The sequence shown here is derived from an EMBL/GenBank/DDBJ whole genome shotgun (WGS) entry which is preliminary data.</text>
</comment>
<accession>A0ABQ5VDH7</accession>
<protein>
    <submittedName>
        <fullName evidence="2">tRNA (Adenosine(37)-N6)-threonylcarbamoyltransferase complex dimerization subunit type 1 TsaB</fullName>
    </submittedName>
</protein>
<evidence type="ECO:0000313" key="3">
    <source>
        <dbReference type="Proteomes" id="UP001161391"/>
    </source>
</evidence>
<dbReference type="PANTHER" id="PTHR11735">
    <property type="entry name" value="TRNA N6-ADENOSINE THREONYLCARBAMOYLTRANSFERASE"/>
    <property type="match status" value="1"/>
</dbReference>
<reference evidence="2" key="2">
    <citation type="submission" date="2023-01" db="EMBL/GenBank/DDBJ databases">
        <title>Draft genome sequence of Algimonas ampicilliniresistens strain NBRC 108219.</title>
        <authorList>
            <person name="Sun Q."/>
            <person name="Mori K."/>
        </authorList>
    </citation>
    <scope>NUCLEOTIDE SEQUENCE</scope>
    <source>
        <strain evidence="2">NBRC 108219</strain>
    </source>
</reference>
<organism evidence="2 3">
    <name type="scientific">Algimonas ampicilliniresistens</name>
    <dbReference type="NCBI Taxonomy" id="1298735"/>
    <lineage>
        <taxon>Bacteria</taxon>
        <taxon>Pseudomonadati</taxon>
        <taxon>Pseudomonadota</taxon>
        <taxon>Alphaproteobacteria</taxon>
        <taxon>Maricaulales</taxon>
        <taxon>Robiginitomaculaceae</taxon>
        <taxon>Algimonas</taxon>
    </lineage>
</organism>
<feature type="domain" description="Gcp-like" evidence="1">
    <location>
        <begin position="32"/>
        <end position="129"/>
    </location>
</feature>
<dbReference type="Proteomes" id="UP001161391">
    <property type="component" value="Unassembled WGS sequence"/>
</dbReference>
<name>A0ABQ5VDH7_9PROT</name>
<dbReference type="InterPro" id="IPR000905">
    <property type="entry name" value="Gcp-like_dom"/>
</dbReference>
<keyword evidence="3" id="KW-1185">Reference proteome</keyword>
<dbReference type="PANTHER" id="PTHR11735:SF11">
    <property type="entry name" value="TRNA THREONYLCARBAMOYLADENOSINE BIOSYNTHESIS PROTEIN TSAB"/>
    <property type="match status" value="1"/>
</dbReference>
<dbReference type="RefSeq" id="WP_284390875.1">
    <property type="nucleotide sequence ID" value="NZ_BSNK01000002.1"/>
</dbReference>
<evidence type="ECO:0000313" key="2">
    <source>
        <dbReference type="EMBL" id="GLQ24457.1"/>
    </source>
</evidence>
<dbReference type="NCBIfam" id="TIGR03725">
    <property type="entry name" value="T6A_YeaZ"/>
    <property type="match status" value="1"/>
</dbReference>
<dbReference type="Gene3D" id="3.30.420.40">
    <property type="match status" value="1"/>
</dbReference>